<evidence type="ECO:0000256" key="1">
    <source>
        <dbReference type="ARBA" id="ARBA00023015"/>
    </source>
</evidence>
<dbReference type="Proteomes" id="UP000605784">
    <property type="component" value="Unassembled WGS sequence"/>
</dbReference>
<evidence type="ECO:0000256" key="3">
    <source>
        <dbReference type="ARBA" id="ARBA00023163"/>
    </source>
</evidence>
<dbReference type="RefSeq" id="WP_188994838.1">
    <property type="nucleotide sequence ID" value="NZ_BMOU01000001.1"/>
</dbReference>
<comment type="caution">
    <text evidence="6">The sequence shown here is derived from an EMBL/GenBank/DDBJ whole genome shotgun (WGS) entry which is preliminary data.</text>
</comment>
<dbReference type="GO" id="GO:0003700">
    <property type="term" value="F:DNA-binding transcription factor activity"/>
    <property type="evidence" value="ECO:0007669"/>
    <property type="project" value="TreeGrafter"/>
</dbReference>
<name>A0A830GIK6_9EURY</name>
<gene>
    <name evidence="6" type="ORF">GCM10009030_08420</name>
</gene>
<dbReference type="InterPro" id="IPR036388">
    <property type="entry name" value="WH-like_DNA-bd_sf"/>
</dbReference>
<dbReference type="InterPro" id="IPR050707">
    <property type="entry name" value="HTH_MetabolicPath_Reg"/>
</dbReference>
<sequence length="253" mass="27944">MATQNNTIDATKTSLRIIEELKRLDGAGVTTVANELGIAKSTVHNHLQTLTEEEYVNCEDGIYRVGLRFLELGEYTRNRMDIYEKARPEVLSLAEETGEMANAAVEEHGTGVYITRAEGTEAVSVDTYAGKRVKLHCTALGKTILAELPEQRVDEIIETHGLPERTENTITDTDELKAELDAIRDRGYAYDREERLPGLRCVAAPVVAEDGRVVAALSVSGPTTRIKGDLFHEKIPELLRSSANVIEINMAYS</sequence>
<dbReference type="InterPro" id="IPR036390">
    <property type="entry name" value="WH_DNA-bd_sf"/>
</dbReference>
<dbReference type="AlphaFoldDB" id="A0A830GIK6"/>
<evidence type="ECO:0000259" key="4">
    <source>
        <dbReference type="PROSITE" id="PS51077"/>
    </source>
</evidence>
<organism evidence="6 7">
    <name type="scientific">Haloarcula pellucida</name>
    <dbReference type="NCBI Taxonomy" id="1427151"/>
    <lineage>
        <taxon>Archaea</taxon>
        <taxon>Methanobacteriati</taxon>
        <taxon>Methanobacteriota</taxon>
        <taxon>Stenosarchaea group</taxon>
        <taxon>Halobacteria</taxon>
        <taxon>Halobacteriales</taxon>
        <taxon>Haloarculaceae</taxon>
        <taxon>Haloarcula</taxon>
    </lineage>
</organism>
<dbReference type="PANTHER" id="PTHR30136">
    <property type="entry name" value="HELIX-TURN-HELIX TRANSCRIPTIONAL REGULATOR, ICLR FAMILY"/>
    <property type="match status" value="1"/>
</dbReference>
<dbReference type="SUPFAM" id="SSF46785">
    <property type="entry name" value="Winged helix' DNA-binding domain"/>
    <property type="match status" value="1"/>
</dbReference>
<dbReference type="Pfam" id="PF01614">
    <property type="entry name" value="IclR_C"/>
    <property type="match status" value="1"/>
</dbReference>
<dbReference type="Pfam" id="PF09339">
    <property type="entry name" value="HTH_IclR"/>
    <property type="match status" value="1"/>
</dbReference>
<evidence type="ECO:0000313" key="6">
    <source>
        <dbReference type="EMBL" id="GGN88554.1"/>
    </source>
</evidence>
<dbReference type="Gene3D" id="1.10.10.10">
    <property type="entry name" value="Winged helix-like DNA-binding domain superfamily/Winged helix DNA-binding domain"/>
    <property type="match status" value="1"/>
</dbReference>
<dbReference type="InterPro" id="IPR029016">
    <property type="entry name" value="GAF-like_dom_sf"/>
</dbReference>
<dbReference type="Gene3D" id="3.30.450.40">
    <property type="match status" value="1"/>
</dbReference>
<proteinExistence type="predicted"/>
<dbReference type="GO" id="GO:0003677">
    <property type="term" value="F:DNA binding"/>
    <property type="evidence" value="ECO:0007669"/>
    <property type="project" value="UniProtKB-KW"/>
</dbReference>
<keyword evidence="7" id="KW-1185">Reference proteome</keyword>
<evidence type="ECO:0000313" key="7">
    <source>
        <dbReference type="Proteomes" id="UP000605784"/>
    </source>
</evidence>
<evidence type="ECO:0000256" key="2">
    <source>
        <dbReference type="ARBA" id="ARBA00023125"/>
    </source>
</evidence>
<dbReference type="InterPro" id="IPR005471">
    <property type="entry name" value="Tscrpt_reg_IclR_N"/>
</dbReference>
<reference evidence="6" key="1">
    <citation type="journal article" date="2014" name="Int. J. Syst. Evol. Microbiol.">
        <title>Complete genome sequence of Corynebacterium casei LMG S-19264T (=DSM 44701T), isolated from a smear-ripened cheese.</title>
        <authorList>
            <consortium name="US DOE Joint Genome Institute (JGI-PGF)"/>
            <person name="Walter F."/>
            <person name="Albersmeier A."/>
            <person name="Kalinowski J."/>
            <person name="Ruckert C."/>
        </authorList>
    </citation>
    <scope>NUCLEOTIDE SEQUENCE</scope>
    <source>
        <strain evidence="6">JCM 17820</strain>
    </source>
</reference>
<accession>A0A830GIK6</accession>
<dbReference type="PROSITE" id="PS51078">
    <property type="entry name" value="ICLR_ED"/>
    <property type="match status" value="1"/>
</dbReference>
<dbReference type="GO" id="GO:0045892">
    <property type="term" value="P:negative regulation of DNA-templated transcription"/>
    <property type="evidence" value="ECO:0007669"/>
    <property type="project" value="TreeGrafter"/>
</dbReference>
<feature type="domain" description="HTH iclR-type" evidence="4">
    <location>
        <begin position="8"/>
        <end position="67"/>
    </location>
</feature>
<dbReference type="SMART" id="SM00346">
    <property type="entry name" value="HTH_ICLR"/>
    <property type="match status" value="1"/>
</dbReference>
<evidence type="ECO:0000259" key="5">
    <source>
        <dbReference type="PROSITE" id="PS51078"/>
    </source>
</evidence>
<reference evidence="6" key="2">
    <citation type="submission" date="2020-09" db="EMBL/GenBank/DDBJ databases">
        <authorList>
            <person name="Sun Q."/>
            <person name="Ohkuma M."/>
        </authorList>
    </citation>
    <scope>NUCLEOTIDE SEQUENCE</scope>
    <source>
        <strain evidence="6">JCM 17820</strain>
    </source>
</reference>
<keyword evidence="1" id="KW-0805">Transcription regulation</keyword>
<dbReference type="PROSITE" id="PS51077">
    <property type="entry name" value="HTH_ICLR"/>
    <property type="match status" value="1"/>
</dbReference>
<dbReference type="InterPro" id="IPR014757">
    <property type="entry name" value="Tscrpt_reg_IclR_C"/>
</dbReference>
<keyword evidence="3" id="KW-0804">Transcription</keyword>
<dbReference type="SUPFAM" id="SSF55781">
    <property type="entry name" value="GAF domain-like"/>
    <property type="match status" value="1"/>
</dbReference>
<feature type="domain" description="IclR-ED" evidence="5">
    <location>
        <begin position="68"/>
        <end position="252"/>
    </location>
</feature>
<dbReference type="PANTHER" id="PTHR30136:SF35">
    <property type="entry name" value="HTH-TYPE TRANSCRIPTIONAL REGULATOR RV1719"/>
    <property type="match status" value="1"/>
</dbReference>
<keyword evidence="2" id="KW-0238">DNA-binding</keyword>
<dbReference type="EMBL" id="BMOU01000001">
    <property type="protein sequence ID" value="GGN88554.1"/>
    <property type="molecule type" value="Genomic_DNA"/>
</dbReference>
<protein>
    <submittedName>
        <fullName evidence="6">IclR family transcriptional regulator</fullName>
    </submittedName>
</protein>